<proteinExistence type="predicted"/>
<evidence type="ECO:0000313" key="1">
    <source>
        <dbReference type="EMBL" id="AEE44454.1"/>
    </source>
</evidence>
<protein>
    <recommendedName>
        <fullName evidence="3">Ferritin-like domain-containing protein</fullName>
    </recommendedName>
</protein>
<evidence type="ECO:0008006" key="3">
    <source>
        <dbReference type="Google" id="ProtNLM"/>
    </source>
</evidence>
<dbReference type="KEGG" id="cfi:Celf_0309"/>
<accession>F4H6U5</accession>
<dbReference type="AlphaFoldDB" id="F4H6U5"/>
<dbReference type="Proteomes" id="UP000008460">
    <property type="component" value="Chromosome"/>
</dbReference>
<keyword evidence="2" id="KW-1185">Reference proteome</keyword>
<dbReference type="STRING" id="590998.Celf_0309"/>
<dbReference type="HOGENOM" id="CLU_653604_0_0_11"/>
<dbReference type="RefSeq" id="WP_013769484.1">
    <property type="nucleotide sequence ID" value="NC_015514.1"/>
</dbReference>
<reference evidence="1 2" key="1">
    <citation type="submission" date="2011-04" db="EMBL/GenBank/DDBJ databases">
        <title>Complete sequence of Cellulomonas fimi ATCC 484.</title>
        <authorList>
            <consortium name="US DOE Joint Genome Institute"/>
            <person name="Lucas S."/>
            <person name="Han J."/>
            <person name="Lapidus A."/>
            <person name="Cheng J.-F."/>
            <person name="Goodwin L."/>
            <person name="Pitluck S."/>
            <person name="Peters L."/>
            <person name="Chertkov O."/>
            <person name="Detter J.C."/>
            <person name="Han C."/>
            <person name="Tapia R."/>
            <person name="Land M."/>
            <person name="Hauser L."/>
            <person name="Kyrpides N."/>
            <person name="Ivanova N."/>
            <person name="Ovchinnikova G."/>
            <person name="Pagani I."/>
            <person name="Mead D."/>
            <person name="Brumm P."/>
            <person name="Woyke T."/>
        </authorList>
    </citation>
    <scope>NUCLEOTIDE SEQUENCE [LARGE SCALE GENOMIC DNA]</scope>
    <source>
        <strain evidence="2">ATCC 484 / DSM 20113 / JCM 1341 / NBRC 15513 / NCIMB 8980 / NCTC 7547</strain>
    </source>
</reference>
<organism evidence="1 2">
    <name type="scientific">Cellulomonas fimi (strain ATCC 484 / DSM 20113 / JCM 1341 / CCUG 24087 / LMG 16345 / NBRC 15513 / NCIMB 8980 / NCTC 7547 / NRS-133)</name>
    <dbReference type="NCBI Taxonomy" id="590998"/>
    <lineage>
        <taxon>Bacteria</taxon>
        <taxon>Bacillati</taxon>
        <taxon>Actinomycetota</taxon>
        <taxon>Actinomycetes</taxon>
        <taxon>Micrococcales</taxon>
        <taxon>Cellulomonadaceae</taxon>
        <taxon>Cellulomonas</taxon>
    </lineage>
</organism>
<dbReference type="InterPro" id="IPR009078">
    <property type="entry name" value="Ferritin-like_SF"/>
</dbReference>
<name>F4H6U5_CELFA</name>
<evidence type="ECO:0000313" key="2">
    <source>
        <dbReference type="Proteomes" id="UP000008460"/>
    </source>
</evidence>
<sequence length="405" mass="45366">MTYRPLPLPRALRDGVETTTDLARSRVSLAVAVQHLWETAELLSGGLLAVAHYEGKLAMGYHLFVVTDALRALEHRLDELGTSKTVRRREHRALVDVAAVLATQDGDAVLRAVYQVLLPRAVELLRELHDAGGRVADAPTHRLVRLHLPELEEARDWGLDATALLDTGAPAAAVPDSAHDGARTRPVRARRDERFAVFSDTRDYRADAAHDADASPYEQDRLELVRTNRDEIDAIETFALVYYDLLDGAPVDMLWDLARTAWDEVRHSLLGHQLLERISGDPFAYPCSMIGIEVRSRLGGWDALAQISLFGELNIIGPMRALAYAARAQGDEVTARAFDYICSDESLHLRRIRRWLKEQHPLGDLDEIERFTKRRAGALLEELGVMGEEYFVNLSSEQIFELLGE</sequence>
<dbReference type="SUPFAM" id="SSF47240">
    <property type="entry name" value="Ferritin-like"/>
    <property type="match status" value="1"/>
</dbReference>
<dbReference type="EMBL" id="CP002666">
    <property type="protein sequence ID" value="AEE44454.1"/>
    <property type="molecule type" value="Genomic_DNA"/>
</dbReference>
<gene>
    <name evidence="1" type="ordered locus">Celf_0309</name>
</gene>